<feature type="transmembrane region" description="Helical" evidence="1">
    <location>
        <begin position="167"/>
        <end position="191"/>
    </location>
</feature>
<evidence type="ECO:0000313" key="2">
    <source>
        <dbReference type="EMBL" id="EIY33186.1"/>
    </source>
</evidence>
<dbReference type="AlphaFoldDB" id="I9QTT7"/>
<feature type="transmembrane region" description="Helical" evidence="1">
    <location>
        <begin position="85"/>
        <end position="110"/>
    </location>
</feature>
<dbReference type="Proteomes" id="UP000003741">
    <property type="component" value="Unassembled WGS sequence"/>
</dbReference>
<evidence type="ECO:0000256" key="1">
    <source>
        <dbReference type="SAM" id="Phobius"/>
    </source>
</evidence>
<dbReference type="PATRIC" id="fig|997874.3.peg.1950"/>
<feature type="transmembrane region" description="Helical" evidence="1">
    <location>
        <begin position="130"/>
        <end position="155"/>
    </location>
</feature>
<feature type="transmembrane region" description="Helical" evidence="1">
    <location>
        <begin position="12"/>
        <end position="35"/>
    </location>
</feature>
<protein>
    <submittedName>
        <fullName evidence="2">Uncharacterized protein</fullName>
    </submittedName>
</protein>
<keyword evidence="1" id="KW-1133">Transmembrane helix</keyword>
<feature type="transmembrane region" description="Helical" evidence="1">
    <location>
        <begin position="288"/>
        <end position="308"/>
    </location>
</feature>
<keyword evidence="3" id="KW-1185">Reference proteome</keyword>
<feature type="transmembrane region" description="Helical" evidence="1">
    <location>
        <begin position="197"/>
        <end position="220"/>
    </location>
</feature>
<sequence length="530" mass="59745">MYSNEKHRENGIYDIILSVLFYAMIFCAPFVEVVVNRQVAETKTLAGFLEEHSDNAVSLILNILPGLTLVIGVLKFAFSRLFYHYVLVVLDLYNGLFALAMGIGLCWAASTVAGQAPVDMLFYSVKYQMGFGPLILPCLGIGFFVYTLGTFCGYYKWYPLQTLFWGVYLPLIRPAIVYSLYAVIAVIISGVGTSEKLTIVISIIISILILVFEFWLLYTYRKEWNRKLRSRANRGQQEAVLTVTATDGEPEGGTEILLPSEMIPATVVVPVSEEKQKTEVPVRRKTSFYYMIGLVILVVVIALVYIIGRRGEDRPVDIPAIKEMVLSGQVAGKEVQMALTQIGDSLYGSYSYKHINNPIQLMGKKIGVDYIIDETVNGKKTGTFKLFDGEYNGDSFFSGDWSNGKRKFNVQLNYTNYKILPSTDADHPFVGEWKYEKEDGTEVNCSLSLYNRDIDDDYGKITSWVNDDWHEYEIDSILSLEGRKAVVQAKHGNRQKITLVYDSSNRSLSVDIDQQGTYVLSLNQEGNNLR</sequence>
<reference evidence="2 3" key="1">
    <citation type="submission" date="2012-02" db="EMBL/GenBank/DDBJ databases">
        <title>The Genome Sequence of Bacteroides cellulosilyticus CL02T12C19.</title>
        <authorList>
            <consortium name="The Broad Institute Genome Sequencing Platform"/>
            <person name="Earl A."/>
            <person name="Ward D."/>
            <person name="Feldgarden M."/>
            <person name="Gevers D."/>
            <person name="Zitomersky N.L."/>
            <person name="Coyne M.J."/>
            <person name="Comstock L.E."/>
            <person name="Young S.K."/>
            <person name="Zeng Q."/>
            <person name="Gargeya S."/>
            <person name="Fitzgerald M."/>
            <person name="Haas B."/>
            <person name="Abouelleil A."/>
            <person name="Alvarado L."/>
            <person name="Arachchi H.M."/>
            <person name="Berlin A."/>
            <person name="Chapman S.B."/>
            <person name="Gearin G."/>
            <person name="Goldberg J."/>
            <person name="Griggs A."/>
            <person name="Gujja S."/>
            <person name="Hansen M."/>
            <person name="Heiman D."/>
            <person name="Howarth C."/>
            <person name="Larimer J."/>
            <person name="Lui A."/>
            <person name="MacDonald P.J.P."/>
            <person name="McCowen C."/>
            <person name="Montmayeur A."/>
            <person name="Murphy C."/>
            <person name="Neiman D."/>
            <person name="Pearson M."/>
            <person name="Priest M."/>
            <person name="Roberts A."/>
            <person name="Saif S."/>
            <person name="Shea T."/>
            <person name="Sisk P."/>
            <person name="Stolte C."/>
            <person name="Sykes S."/>
            <person name="Wortman J."/>
            <person name="Nusbaum C."/>
            <person name="Birren B."/>
        </authorList>
    </citation>
    <scope>NUCLEOTIDE SEQUENCE [LARGE SCALE GENOMIC DNA]</scope>
    <source>
        <strain evidence="2 3">CL02T12C19</strain>
    </source>
</reference>
<gene>
    <name evidence="2" type="ORF">HMPREF1062_01915</name>
</gene>
<name>I9QTT7_9BACE</name>
<accession>I9QTT7</accession>
<proteinExistence type="predicted"/>
<comment type="caution">
    <text evidence="2">The sequence shown here is derived from an EMBL/GenBank/DDBJ whole genome shotgun (WGS) entry which is preliminary data.</text>
</comment>
<evidence type="ECO:0000313" key="3">
    <source>
        <dbReference type="Proteomes" id="UP000003741"/>
    </source>
</evidence>
<feature type="transmembrane region" description="Helical" evidence="1">
    <location>
        <begin position="55"/>
        <end position="78"/>
    </location>
</feature>
<dbReference type="HOGENOM" id="CLU_513559_0_0_10"/>
<keyword evidence="1" id="KW-0812">Transmembrane</keyword>
<keyword evidence="1" id="KW-0472">Membrane</keyword>
<organism evidence="2 3">
    <name type="scientific">Bacteroides cellulosilyticus CL02T12C19</name>
    <dbReference type="NCBI Taxonomy" id="997874"/>
    <lineage>
        <taxon>Bacteria</taxon>
        <taxon>Pseudomonadati</taxon>
        <taxon>Bacteroidota</taxon>
        <taxon>Bacteroidia</taxon>
        <taxon>Bacteroidales</taxon>
        <taxon>Bacteroidaceae</taxon>
        <taxon>Bacteroides</taxon>
    </lineage>
</organism>
<dbReference type="EMBL" id="AGXG01000044">
    <property type="protein sequence ID" value="EIY33186.1"/>
    <property type="molecule type" value="Genomic_DNA"/>
</dbReference>